<dbReference type="EMBL" id="BKCJ010005518">
    <property type="protein sequence ID" value="GEU67191.1"/>
    <property type="molecule type" value="Genomic_DNA"/>
</dbReference>
<comment type="caution">
    <text evidence="1">The sequence shown here is derived from an EMBL/GenBank/DDBJ whole genome shotgun (WGS) entry which is preliminary data.</text>
</comment>
<protein>
    <submittedName>
        <fullName evidence="1">Uncharacterized protein</fullName>
    </submittedName>
</protein>
<reference evidence="1" key="1">
    <citation type="journal article" date="2019" name="Sci. Rep.">
        <title>Draft genome of Tanacetum cinerariifolium, the natural source of mosquito coil.</title>
        <authorList>
            <person name="Yamashiro T."/>
            <person name="Shiraishi A."/>
            <person name="Satake H."/>
            <person name="Nakayama K."/>
        </authorList>
    </citation>
    <scope>NUCLEOTIDE SEQUENCE</scope>
</reference>
<name>A0A6L2LZI0_TANCI</name>
<evidence type="ECO:0000313" key="1">
    <source>
        <dbReference type="EMBL" id="GEU67191.1"/>
    </source>
</evidence>
<organism evidence="1">
    <name type="scientific">Tanacetum cinerariifolium</name>
    <name type="common">Dalmatian daisy</name>
    <name type="synonym">Chrysanthemum cinerariifolium</name>
    <dbReference type="NCBI Taxonomy" id="118510"/>
    <lineage>
        <taxon>Eukaryota</taxon>
        <taxon>Viridiplantae</taxon>
        <taxon>Streptophyta</taxon>
        <taxon>Embryophyta</taxon>
        <taxon>Tracheophyta</taxon>
        <taxon>Spermatophyta</taxon>
        <taxon>Magnoliopsida</taxon>
        <taxon>eudicotyledons</taxon>
        <taxon>Gunneridae</taxon>
        <taxon>Pentapetalae</taxon>
        <taxon>asterids</taxon>
        <taxon>campanulids</taxon>
        <taxon>Asterales</taxon>
        <taxon>Asteraceae</taxon>
        <taxon>Asteroideae</taxon>
        <taxon>Anthemideae</taxon>
        <taxon>Anthemidinae</taxon>
        <taxon>Tanacetum</taxon>
    </lineage>
</organism>
<proteinExistence type="predicted"/>
<dbReference type="AlphaFoldDB" id="A0A6L2LZI0"/>
<gene>
    <name evidence="1" type="ORF">Tci_039169</name>
</gene>
<sequence length="70" mass="7902">MSLVPLCQSKMLSLYNLMLAERYEGLLLSRIPNQTSLIICSGITRQTCEMNMPRKGMSLAMLSLFFNLGK</sequence>
<accession>A0A6L2LZI0</accession>